<dbReference type="Proteomes" id="UP001497623">
    <property type="component" value="Unassembled WGS sequence"/>
</dbReference>
<accession>A0AAV2PPT9</accession>
<evidence type="ECO:0000256" key="1">
    <source>
        <dbReference type="SAM" id="Phobius"/>
    </source>
</evidence>
<keyword evidence="1" id="KW-1133">Transmembrane helix</keyword>
<name>A0AAV2PPT9_MEGNR</name>
<proteinExistence type="predicted"/>
<evidence type="ECO:0000256" key="2">
    <source>
        <dbReference type="SAM" id="SignalP"/>
    </source>
</evidence>
<keyword evidence="4" id="KW-1185">Reference proteome</keyword>
<feature type="transmembrane region" description="Helical" evidence="1">
    <location>
        <begin position="194"/>
        <end position="211"/>
    </location>
</feature>
<dbReference type="AlphaFoldDB" id="A0AAV2PPT9"/>
<keyword evidence="1" id="KW-0812">Transmembrane</keyword>
<evidence type="ECO:0000313" key="3">
    <source>
        <dbReference type="EMBL" id="CAL4061189.1"/>
    </source>
</evidence>
<keyword evidence="2" id="KW-0732">Signal</keyword>
<keyword evidence="1" id="KW-0472">Membrane</keyword>
<dbReference type="EMBL" id="CAXKWB010000551">
    <property type="protein sequence ID" value="CAL4061189.1"/>
    <property type="molecule type" value="Genomic_DNA"/>
</dbReference>
<sequence length="220" mass="25034">MHVIYILCLVNIMITHQVLSLRYTSNYCIADYSQIGIEFYMANYKHNKISTLWLWPLEDVNISFHIKGSENKTVPLTASIDFKTDWKIIEIKFPCSNCVSVGSCSLKCDSGSINLKALDCTDNDYTHIMAFEKHEETSVSIQSDKNLLWTDCPPDWLSDTNLQDLYKKSLSKSAETIKQTFDKNTKSTKVEEDTGSILGLAVILVISLVVMRTSSKFIYM</sequence>
<reference evidence="3 4" key="1">
    <citation type="submission" date="2024-05" db="EMBL/GenBank/DDBJ databases">
        <authorList>
            <person name="Wallberg A."/>
        </authorList>
    </citation>
    <scope>NUCLEOTIDE SEQUENCE [LARGE SCALE GENOMIC DNA]</scope>
</reference>
<protein>
    <submittedName>
        <fullName evidence="3">Uncharacterized protein</fullName>
    </submittedName>
</protein>
<feature type="signal peptide" evidence="2">
    <location>
        <begin position="1"/>
        <end position="20"/>
    </location>
</feature>
<organism evidence="3 4">
    <name type="scientific">Meganyctiphanes norvegica</name>
    <name type="common">Northern krill</name>
    <name type="synonym">Thysanopoda norvegica</name>
    <dbReference type="NCBI Taxonomy" id="48144"/>
    <lineage>
        <taxon>Eukaryota</taxon>
        <taxon>Metazoa</taxon>
        <taxon>Ecdysozoa</taxon>
        <taxon>Arthropoda</taxon>
        <taxon>Crustacea</taxon>
        <taxon>Multicrustacea</taxon>
        <taxon>Malacostraca</taxon>
        <taxon>Eumalacostraca</taxon>
        <taxon>Eucarida</taxon>
        <taxon>Euphausiacea</taxon>
        <taxon>Euphausiidae</taxon>
        <taxon>Meganyctiphanes</taxon>
    </lineage>
</organism>
<feature type="chain" id="PRO_5043562025" evidence="2">
    <location>
        <begin position="21"/>
        <end position="220"/>
    </location>
</feature>
<comment type="caution">
    <text evidence="3">The sequence shown here is derived from an EMBL/GenBank/DDBJ whole genome shotgun (WGS) entry which is preliminary data.</text>
</comment>
<evidence type="ECO:0000313" key="4">
    <source>
        <dbReference type="Proteomes" id="UP001497623"/>
    </source>
</evidence>
<gene>
    <name evidence="3" type="ORF">MNOR_LOCUS1939</name>
</gene>